<evidence type="ECO:0000259" key="9">
    <source>
        <dbReference type="PROSITE" id="PS50059"/>
    </source>
</evidence>
<evidence type="ECO:0000256" key="3">
    <source>
        <dbReference type="ARBA" id="ARBA00023110"/>
    </source>
</evidence>
<evidence type="ECO:0000256" key="6">
    <source>
        <dbReference type="PROSITE-ProRule" id="PRU00277"/>
    </source>
</evidence>
<feature type="signal peptide" evidence="8">
    <location>
        <begin position="1"/>
        <end position="21"/>
    </location>
</feature>
<evidence type="ECO:0000256" key="4">
    <source>
        <dbReference type="ARBA" id="ARBA00023235"/>
    </source>
</evidence>
<dbReference type="OrthoDB" id="280278at2"/>
<sequence length="133" mass="13934">MRAVPLVALAAMLLAANAVHAASTTETLPSGVKVEHVKVGDGATPKATSVVTVHYSGTLLNGFEFDSSIKRGQPTSFGLNQVIPCWTQGVQKMKVGGTAKLTCPPETAYGARDLGKIPPNSTLNFEIQLLDSK</sequence>
<comment type="similarity">
    <text evidence="2 7">Belongs to the FKBP-type PPIase family.</text>
</comment>
<dbReference type="RefSeq" id="WP_148578961.1">
    <property type="nucleotide sequence ID" value="NZ_SDKK01000008.1"/>
</dbReference>
<protein>
    <recommendedName>
        <fullName evidence="7">Peptidyl-prolyl cis-trans isomerase</fullName>
        <ecNumber evidence="7">5.2.1.8</ecNumber>
    </recommendedName>
</protein>
<organism evidence="10 11">
    <name type="scientific">Zoogloea oleivorans</name>
    <dbReference type="NCBI Taxonomy" id="1552750"/>
    <lineage>
        <taxon>Bacteria</taxon>
        <taxon>Pseudomonadati</taxon>
        <taxon>Pseudomonadota</taxon>
        <taxon>Betaproteobacteria</taxon>
        <taxon>Rhodocyclales</taxon>
        <taxon>Zoogloeaceae</taxon>
        <taxon>Zoogloea</taxon>
    </lineage>
</organism>
<dbReference type="AlphaFoldDB" id="A0A6C2CYN6"/>
<evidence type="ECO:0000256" key="5">
    <source>
        <dbReference type="ARBA" id="ARBA00056164"/>
    </source>
</evidence>
<dbReference type="Pfam" id="PF00254">
    <property type="entry name" value="FKBP_C"/>
    <property type="match status" value="1"/>
</dbReference>
<proteinExistence type="inferred from homology"/>
<keyword evidence="11" id="KW-1185">Reference proteome</keyword>
<evidence type="ECO:0000256" key="8">
    <source>
        <dbReference type="SAM" id="SignalP"/>
    </source>
</evidence>
<name>A0A6C2CYN6_9RHOO</name>
<evidence type="ECO:0000313" key="11">
    <source>
        <dbReference type="Proteomes" id="UP000389128"/>
    </source>
</evidence>
<dbReference type="SUPFAM" id="SSF54534">
    <property type="entry name" value="FKBP-like"/>
    <property type="match status" value="1"/>
</dbReference>
<dbReference type="PROSITE" id="PS50059">
    <property type="entry name" value="FKBP_PPIASE"/>
    <property type="match status" value="1"/>
</dbReference>
<dbReference type="InterPro" id="IPR001179">
    <property type="entry name" value="PPIase_FKBP_dom"/>
</dbReference>
<gene>
    <name evidence="10" type="ORF">ETQ85_10315</name>
</gene>
<dbReference type="PANTHER" id="PTHR43811">
    <property type="entry name" value="FKBP-TYPE PEPTIDYL-PROLYL CIS-TRANS ISOMERASE FKPA"/>
    <property type="match status" value="1"/>
</dbReference>
<accession>A0A6C2CYN6</accession>
<comment type="catalytic activity">
    <reaction evidence="1 6 7">
        <text>[protein]-peptidylproline (omega=180) = [protein]-peptidylproline (omega=0)</text>
        <dbReference type="Rhea" id="RHEA:16237"/>
        <dbReference type="Rhea" id="RHEA-COMP:10747"/>
        <dbReference type="Rhea" id="RHEA-COMP:10748"/>
        <dbReference type="ChEBI" id="CHEBI:83833"/>
        <dbReference type="ChEBI" id="CHEBI:83834"/>
        <dbReference type="EC" id="5.2.1.8"/>
    </reaction>
</comment>
<dbReference type="EC" id="5.2.1.8" evidence="7"/>
<dbReference type="EMBL" id="SDKK01000008">
    <property type="protein sequence ID" value="TYC58901.1"/>
    <property type="molecule type" value="Genomic_DNA"/>
</dbReference>
<dbReference type="Gene3D" id="3.10.50.40">
    <property type="match status" value="1"/>
</dbReference>
<comment type="caution">
    <text evidence="10">The sequence shown here is derived from an EMBL/GenBank/DDBJ whole genome shotgun (WGS) entry which is preliminary data.</text>
</comment>
<comment type="function">
    <text evidence="5">PPIases accelerate the folding of proteins.</text>
</comment>
<dbReference type="PANTHER" id="PTHR43811:SF19">
    <property type="entry name" value="39 KDA FK506-BINDING NUCLEAR PROTEIN"/>
    <property type="match status" value="1"/>
</dbReference>
<keyword evidence="3 6" id="KW-0697">Rotamase</keyword>
<dbReference type="GO" id="GO:0003755">
    <property type="term" value="F:peptidyl-prolyl cis-trans isomerase activity"/>
    <property type="evidence" value="ECO:0007669"/>
    <property type="project" value="UniProtKB-UniRule"/>
</dbReference>
<evidence type="ECO:0000256" key="2">
    <source>
        <dbReference type="ARBA" id="ARBA00006577"/>
    </source>
</evidence>
<dbReference type="FunFam" id="3.10.50.40:FF:000006">
    <property type="entry name" value="Peptidyl-prolyl cis-trans isomerase"/>
    <property type="match status" value="1"/>
</dbReference>
<evidence type="ECO:0000256" key="1">
    <source>
        <dbReference type="ARBA" id="ARBA00000971"/>
    </source>
</evidence>
<dbReference type="Proteomes" id="UP000389128">
    <property type="component" value="Unassembled WGS sequence"/>
</dbReference>
<keyword evidence="4 6" id="KW-0413">Isomerase</keyword>
<evidence type="ECO:0000256" key="7">
    <source>
        <dbReference type="RuleBase" id="RU003915"/>
    </source>
</evidence>
<keyword evidence="8" id="KW-0732">Signal</keyword>
<feature type="chain" id="PRO_5025578749" description="Peptidyl-prolyl cis-trans isomerase" evidence="8">
    <location>
        <begin position="22"/>
        <end position="133"/>
    </location>
</feature>
<feature type="domain" description="PPIase FKBP-type" evidence="9">
    <location>
        <begin position="48"/>
        <end position="133"/>
    </location>
</feature>
<reference evidence="10 11" key="1">
    <citation type="submission" date="2019-01" db="EMBL/GenBank/DDBJ databases">
        <title>Zoogloea oleivorans genome sequencing and assembly.</title>
        <authorList>
            <person name="Tancsics A."/>
            <person name="Farkas M."/>
            <person name="Kriszt B."/>
            <person name="Maroti G."/>
            <person name="Horvath B."/>
        </authorList>
    </citation>
    <scope>NUCLEOTIDE SEQUENCE [LARGE SCALE GENOMIC DNA]</scope>
    <source>
        <strain evidence="10 11">Buc</strain>
    </source>
</reference>
<dbReference type="InterPro" id="IPR046357">
    <property type="entry name" value="PPIase_dom_sf"/>
</dbReference>
<evidence type="ECO:0000313" key="10">
    <source>
        <dbReference type="EMBL" id="TYC58901.1"/>
    </source>
</evidence>